<dbReference type="AlphaFoldDB" id="A0A6C0J2D0"/>
<keyword evidence="1" id="KW-0472">Membrane</keyword>
<dbReference type="EMBL" id="MN740297">
    <property type="protein sequence ID" value="QHT98825.1"/>
    <property type="molecule type" value="Genomic_DNA"/>
</dbReference>
<keyword evidence="1" id="KW-0812">Transmembrane</keyword>
<accession>A0A6C0J2D0</accession>
<dbReference type="Pfam" id="PF05721">
    <property type="entry name" value="PhyH"/>
    <property type="match status" value="1"/>
</dbReference>
<organism evidence="2">
    <name type="scientific">viral metagenome</name>
    <dbReference type="NCBI Taxonomy" id="1070528"/>
    <lineage>
        <taxon>unclassified sequences</taxon>
        <taxon>metagenomes</taxon>
        <taxon>organismal metagenomes</taxon>
    </lineage>
</organism>
<sequence>MFINTYNYLYILLFVIIIMILISYLLRLVLIINDKGQYISRDQKSDIIKDGYFMFKNVLTKDEIITIRKLWDNKNYNEIKKIVHNNKNLLESIKNKLGEDYELMDYIWFIEKSVVHTCHRDNNSHLFQFNNYPRRSYTMIMYIDDMDKCLDIIPGSNNTGYSYFGINLYDATNTILCKPGDLLLFDANLVHSGSLETKKNNRRIQLKVTHKYDIEKIGYYTNVNRILDKQNTNSEISKVVQKSLSCQFPIISDMTQDVNKESVNIDNEPSMLQKIYSVLFYSDENFYRLKKFQ</sequence>
<feature type="transmembrane region" description="Helical" evidence="1">
    <location>
        <begin position="6"/>
        <end position="26"/>
    </location>
</feature>
<evidence type="ECO:0008006" key="3">
    <source>
        <dbReference type="Google" id="ProtNLM"/>
    </source>
</evidence>
<evidence type="ECO:0000313" key="2">
    <source>
        <dbReference type="EMBL" id="QHT98825.1"/>
    </source>
</evidence>
<dbReference type="SUPFAM" id="SSF51197">
    <property type="entry name" value="Clavaminate synthase-like"/>
    <property type="match status" value="1"/>
</dbReference>
<protein>
    <recommendedName>
        <fullName evidence="3">Phytanoyl-CoA dioxygenase</fullName>
    </recommendedName>
</protein>
<dbReference type="InterPro" id="IPR008775">
    <property type="entry name" value="Phytyl_CoA_dOase-like"/>
</dbReference>
<proteinExistence type="predicted"/>
<keyword evidence="1" id="KW-1133">Transmembrane helix</keyword>
<name>A0A6C0J2D0_9ZZZZ</name>
<reference evidence="2" key="1">
    <citation type="journal article" date="2020" name="Nature">
        <title>Giant virus diversity and host interactions through global metagenomics.</title>
        <authorList>
            <person name="Schulz F."/>
            <person name="Roux S."/>
            <person name="Paez-Espino D."/>
            <person name="Jungbluth S."/>
            <person name="Walsh D.A."/>
            <person name="Denef V.J."/>
            <person name="McMahon K.D."/>
            <person name="Konstantinidis K.T."/>
            <person name="Eloe-Fadrosh E.A."/>
            <person name="Kyrpides N.C."/>
            <person name="Woyke T."/>
        </authorList>
    </citation>
    <scope>NUCLEOTIDE SEQUENCE</scope>
    <source>
        <strain evidence="2">GVMAG-M-3300025695-21</strain>
    </source>
</reference>
<evidence type="ECO:0000256" key="1">
    <source>
        <dbReference type="SAM" id="Phobius"/>
    </source>
</evidence>
<dbReference type="Gene3D" id="2.60.120.620">
    <property type="entry name" value="q2cbj1_9rhob like domain"/>
    <property type="match status" value="1"/>
</dbReference>